<keyword evidence="9" id="KW-0411">Iron-sulfur</keyword>
<dbReference type="InterPro" id="IPR001041">
    <property type="entry name" value="2Fe-2S_ferredoxin-type"/>
</dbReference>
<dbReference type="AlphaFoldDB" id="A0A6A2ZGY6"/>
<keyword evidence="7" id="KW-0249">Electron transport</keyword>
<sequence>MITSSYLHSTLLFSQLKAGSFRAKTPEKGPSHNGYIQSNPGHSRWGKVINCPDDSYILDAAEEAGLDLPYSCRAGACSSCTRKVKKGSVNQEDQSYLDNDQMFEGFFLTYVAYPSSDLIIETHQEEALMELSFGWVRNWASTEIDWVKVATDHFKTNLGGSDTILHDLRCTRNMSSSGVGYDQGRINTLEPPFRFYLLDALSVSSPSSSLVCLDLESSLASALVLGFWSDELVVSRSMSSIGRTKKKKDNQFLSGSLKCDWALIVLSYASNSKVFGWQITLLALSYIANEHDIIRREVEIVDGPFFVKLSMELDILRREVEIQSKVKPWSWISFVVKLKSNLKSILEMDVAYVYDSLHREVETVSGSFVVKLSLLKLALKLGSPFVMKLSPEWHDILHRRVEIMDVVEIQVSYVVGGHDSLRREVETMDDPFIVKFGFELDIILREVEIYSRANFIASSSITFAAKLKLTLKAVKKIMCAKNDKCDAPKLTEGFISSQSLQPDNSSGANIELPSVRAMSWFEPNLFIKSGLSSFLYNQLP</sequence>
<evidence type="ECO:0000256" key="7">
    <source>
        <dbReference type="ARBA" id="ARBA00022982"/>
    </source>
</evidence>
<dbReference type="PANTHER" id="PTHR43112">
    <property type="entry name" value="FERREDOXIN"/>
    <property type="match status" value="1"/>
</dbReference>
<dbReference type="GO" id="GO:0046872">
    <property type="term" value="F:metal ion binding"/>
    <property type="evidence" value="ECO:0007669"/>
    <property type="project" value="UniProtKB-KW"/>
</dbReference>
<evidence type="ECO:0000256" key="9">
    <source>
        <dbReference type="ARBA" id="ARBA00023014"/>
    </source>
</evidence>
<dbReference type="EMBL" id="VEPZ02001150">
    <property type="protein sequence ID" value="KAE8690619.1"/>
    <property type="molecule type" value="Genomic_DNA"/>
</dbReference>
<dbReference type="InterPro" id="IPR006058">
    <property type="entry name" value="2Fe2S_fd_BS"/>
</dbReference>
<evidence type="ECO:0000256" key="10">
    <source>
        <dbReference type="ARBA" id="ARBA00034078"/>
    </source>
</evidence>
<feature type="domain" description="2Fe-2S ferredoxin-type" evidence="11">
    <location>
        <begin position="32"/>
        <end position="126"/>
    </location>
</feature>
<evidence type="ECO:0000256" key="5">
    <source>
        <dbReference type="ARBA" id="ARBA00022714"/>
    </source>
</evidence>
<evidence type="ECO:0000256" key="2">
    <source>
        <dbReference type="ARBA" id="ARBA00004229"/>
    </source>
</evidence>
<evidence type="ECO:0000256" key="4">
    <source>
        <dbReference type="ARBA" id="ARBA00022448"/>
    </source>
</evidence>
<dbReference type="Proteomes" id="UP000436088">
    <property type="component" value="Unassembled WGS sequence"/>
</dbReference>
<protein>
    <submittedName>
        <fullName evidence="12">Ferredoxin-1</fullName>
    </submittedName>
</protein>
<dbReference type="GO" id="GO:0009507">
    <property type="term" value="C:chloroplast"/>
    <property type="evidence" value="ECO:0007669"/>
    <property type="project" value="UniProtKB-SubCell"/>
</dbReference>
<comment type="similarity">
    <text evidence="3">Belongs to the 2Fe2S plant-type ferredoxin family.</text>
</comment>
<keyword evidence="4" id="KW-0813">Transport</keyword>
<name>A0A6A2ZGY6_HIBSY</name>
<evidence type="ECO:0000259" key="11">
    <source>
        <dbReference type="PROSITE" id="PS51085"/>
    </source>
</evidence>
<evidence type="ECO:0000256" key="8">
    <source>
        <dbReference type="ARBA" id="ARBA00023004"/>
    </source>
</evidence>
<dbReference type="InterPro" id="IPR036010">
    <property type="entry name" value="2Fe-2S_ferredoxin-like_sf"/>
</dbReference>
<evidence type="ECO:0000313" key="12">
    <source>
        <dbReference type="EMBL" id="KAE8690619.1"/>
    </source>
</evidence>
<keyword evidence="13" id="KW-1185">Reference proteome</keyword>
<comment type="cofactor">
    <cofactor evidence="10">
        <name>[2Fe-2S] cluster</name>
        <dbReference type="ChEBI" id="CHEBI:190135"/>
    </cofactor>
</comment>
<gene>
    <name evidence="12" type="ORF">F3Y22_tig00110893pilonHSYRG00097</name>
</gene>
<accession>A0A6A2ZGY6</accession>
<dbReference type="CDD" id="cd00207">
    <property type="entry name" value="fer2"/>
    <property type="match status" value="1"/>
</dbReference>
<comment type="subcellular location">
    <subcellularLocation>
        <location evidence="2">Plastid</location>
        <location evidence="2">Chloroplast</location>
    </subcellularLocation>
</comment>
<keyword evidence="6" id="KW-0479">Metal-binding</keyword>
<dbReference type="InterPro" id="IPR012675">
    <property type="entry name" value="Beta-grasp_dom_sf"/>
</dbReference>
<comment type="caution">
    <text evidence="12">The sequence shown here is derived from an EMBL/GenBank/DDBJ whole genome shotgun (WGS) entry which is preliminary data.</text>
</comment>
<dbReference type="SUPFAM" id="SSF54292">
    <property type="entry name" value="2Fe-2S ferredoxin-like"/>
    <property type="match status" value="1"/>
</dbReference>
<organism evidence="12 13">
    <name type="scientific">Hibiscus syriacus</name>
    <name type="common">Rose of Sharon</name>
    <dbReference type="NCBI Taxonomy" id="106335"/>
    <lineage>
        <taxon>Eukaryota</taxon>
        <taxon>Viridiplantae</taxon>
        <taxon>Streptophyta</taxon>
        <taxon>Embryophyta</taxon>
        <taxon>Tracheophyta</taxon>
        <taxon>Spermatophyta</taxon>
        <taxon>Magnoliopsida</taxon>
        <taxon>eudicotyledons</taxon>
        <taxon>Gunneridae</taxon>
        <taxon>Pentapetalae</taxon>
        <taxon>rosids</taxon>
        <taxon>malvids</taxon>
        <taxon>Malvales</taxon>
        <taxon>Malvaceae</taxon>
        <taxon>Malvoideae</taxon>
        <taxon>Hibiscus</taxon>
    </lineage>
</organism>
<dbReference type="PROSITE" id="PS00197">
    <property type="entry name" value="2FE2S_FER_1"/>
    <property type="match status" value="1"/>
</dbReference>
<dbReference type="Pfam" id="PF00111">
    <property type="entry name" value="Fer2"/>
    <property type="match status" value="1"/>
</dbReference>
<evidence type="ECO:0000256" key="1">
    <source>
        <dbReference type="ARBA" id="ARBA00003532"/>
    </source>
</evidence>
<keyword evidence="8" id="KW-0408">Iron</keyword>
<proteinExistence type="inferred from homology"/>
<dbReference type="Gene3D" id="3.10.20.30">
    <property type="match status" value="1"/>
</dbReference>
<dbReference type="InterPro" id="IPR010241">
    <property type="entry name" value="Fd_pln"/>
</dbReference>
<dbReference type="GO" id="GO:0009055">
    <property type="term" value="F:electron transfer activity"/>
    <property type="evidence" value="ECO:0007669"/>
    <property type="project" value="InterPro"/>
</dbReference>
<evidence type="ECO:0000313" key="13">
    <source>
        <dbReference type="Proteomes" id="UP000436088"/>
    </source>
</evidence>
<dbReference type="NCBIfam" id="TIGR02008">
    <property type="entry name" value="fdx_plant"/>
    <property type="match status" value="1"/>
</dbReference>
<evidence type="ECO:0000256" key="6">
    <source>
        <dbReference type="ARBA" id="ARBA00022723"/>
    </source>
</evidence>
<comment type="function">
    <text evidence="1">Ferredoxins are iron-sulfur proteins that transfer electrons in a wide variety of metabolic reactions.</text>
</comment>
<dbReference type="PANTHER" id="PTHR43112:SF3">
    <property type="entry name" value="FERREDOXIN-2, CHLOROPLASTIC"/>
    <property type="match status" value="1"/>
</dbReference>
<keyword evidence="5" id="KW-0001">2Fe-2S</keyword>
<dbReference type="PROSITE" id="PS51085">
    <property type="entry name" value="2FE2S_FER_2"/>
    <property type="match status" value="1"/>
</dbReference>
<dbReference type="GO" id="GO:0051537">
    <property type="term" value="F:2 iron, 2 sulfur cluster binding"/>
    <property type="evidence" value="ECO:0007669"/>
    <property type="project" value="UniProtKB-KW"/>
</dbReference>
<reference evidence="12" key="1">
    <citation type="submission" date="2019-09" db="EMBL/GenBank/DDBJ databases">
        <title>Draft genome information of white flower Hibiscus syriacus.</title>
        <authorList>
            <person name="Kim Y.-M."/>
        </authorList>
    </citation>
    <scope>NUCLEOTIDE SEQUENCE [LARGE SCALE GENOMIC DNA]</scope>
    <source>
        <strain evidence="12">YM2019G1</strain>
    </source>
</reference>
<evidence type="ECO:0000256" key="3">
    <source>
        <dbReference type="ARBA" id="ARBA00007874"/>
    </source>
</evidence>
<dbReference type="GO" id="GO:0022900">
    <property type="term" value="P:electron transport chain"/>
    <property type="evidence" value="ECO:0007669"/>
    <property type="project" value="InterPro"/>
</dbReference>